<accession>R8CI80</accession>
<keyword evidence="1" id="KW-1133">Transmembrane helix</keyword>
<protein>
    <submittedName>
        <fullName evidence="2">Uncharacterized protein</fullName>
    </submittedName>
</protein>
<dbReference type="HOGENOM" id="CLU_2784997_0_0_9"/>
<evidence type="ECO:0000313" key="2">
    <source>
        <dbReference type="EMBL" id="EOO11302.1"/>
    </source>
</evidence>
<gene>
    <name evidence="2" type="ORF">IGA_05565</name>
</gene>
<organism evidence="2 3">
    <name type="scientific">Bacillus cereus HuA3-9</name>
    <dbReference type="NCBI Taxonomy" id="1053205"/>
    <lineage>
        <taxon>Bacteria</taxon>
        <taxon>Bacillati</taxon>
        <taxon>Bacillota</taxon>
        <taxon>Bacilli</taxon>
        <taxon>Bacillales</taxon>
        <taxon>Bacillaceae</taxon>
        <taxon>Bacillus</taxon>
        <taxon>Bacillus cereus group</taxon>
    </lineage>
</organism>
<keyword evidence="1" id="KW-0472">Membrane</keyword>
<dbReference type="Proteomes" id="UP000014003">
    <property type="component" value="Unassembled WGS sequence"/>
</dbReference>
<proteinExistence type="predicted"/>
<dbReference type="AlphaFoldDB" id="R8CI80"/>
<evidence type="ECO:0000313" key="3">
    <source>
        <dbReference type="Proteomes" id="UP000014003"/>
    </source>
</evidence>
<sequence>MNMKIETTNKDNEPKTISIDLRFIVIGMAFWVVYLIGNAFCDNAFEMIVIFMLGHILCNTAIIKNEKL</sequence>
<comment type="caution">
    <text evidence="2">The sequence shown here is derived from an EMBL/GenBank/DDBJ whole genome shotgun (WGS) entry which is preliminary data.</text>
</comment>
<keyword evidence="1" id="KW-0812">Transmembrane</keyword>
<reference evidence="2 3" key="1">
    <citation type="submission" date="2012-12" db="EMBL/GenBank/DDBJ databases">
        <title>The Genome Sequence of Bacillus cereus HuA3-9.</title>
        <authorList>
            <consortium name="The Broad Institute Genome Sequencing Platform"/>
            <consortium name="The Broad Institute Genome Sequencing Center for Infectious Disease"/>
            <person name="Feldgarden M."/>
            <person name="Van der Auwera G.A."/>
            <person name="Mahillon J."/>
            <person name="Duprez V."/>
            <person name="Timmery S."/>
            <person name="Mattelet C."/>
            <person name="Dierick K."/>
            <person name="Sun M."/>
            <person name="Yu Z."/>
            <person name="Zhu L."/>
            <person name="Hu X."/>
            <person name="Shank E.B."/>
            <person name="Swiecicka I."/>
            <person name="Hansen B.M."/>
            <person name="Andrup L."/>
            <person name="Walker B."/>
            <person name="Young S.K."/>
            <person name="Zeng Q."/>
            <person name="Gargeya S."/>
            <person name="Fitzgerald M."/>
            <person name="Haas B."/>
            <person name="Abouelleil A."/>
            <person name="Alvarado L."/>
            <person name="Arachchi H.M."/>
            <person name="Berlin A.M."/>
            <person name="Chapman S.B."/>
            <person name="Dewar J."/>
            <person name="Goldberg J."/>
            <person name="Griggs A."/>
            <person name="Gujja S."/>
            <person name="Hansen M."/>
            <person name="Howarth C."/>
            <person name="Imamovic A."/>
            <person name="Larimer J."/>
            <person name="McCowan C."/>
            <person name="Murphy C."/>
            <person name="Neiman D."/>
            <person name="Pearson M."/>
            <person name="Priest M."/>
            <person name="Roberts A."/>
            <person name="Saif S."/>
            <person name="Shea T."/>
            <person name="Sisk P."/>
            <person name="Sykes S."/>
            <person name="Wortman J."/>
            <person name="Nusbaum C."/>
            <person name="Birren B."/>
        </authorList>
    </citation>
    <scope>NUCLEOTIDE SEQUENCE [LARGE SCALE GENOMIC DNA]</scope>
    <source>
        <strain evidence="2 3">HuA3-9</strain>
    </source>
</reference>
<dbReference type="EMBL" id="AHDZ01000070">
    <property type="protein sequence ID" value="EOO11302.1"/>
    <property type="molecule type" value="Genomic_DNA"/>
</dbReference>
<evidence type="ECO:0000256" key="1">
    <source>
        <dbReference type="SAM" id="Phobius"/>
    </source>
</evidence>
<feature type="transmembrane region" description="Helical" evidence="1">
    <location>
        <begin position="21"/>
        <end position="37"/>
    </location>
</feature>
<name>R8CI80_BACCE</name>
<feature type="transmembrane region" description="Helical" evidence="1">
    <location>
        <begin position="43"/>
        <end position="63"/>
    </location>
</feature>